<accession>B9Y2S8</accession>
<comment type="subunit">
    <text evidence="4">Homotrimer.</text>
</comment>
<dbReference type="Gene3D" id="3.20.20.70">
    <property type="entry name" value="Aldolase class I"/>
    <property type="match status" value="1"/>
</dbReference>
<dbReference type="EMBL" id="ACCF01000005">
    <property type="protein sequence ID" value="EEF69708.1"/>
    <property type="molecule type" value="Genomic_DNA"/>
</dbReference>
<keyword evidence="8" id="KW-0119">Carbohydrate metabolism</keyword>
<feature type="domain" description="VOC" evidence="9">
    <location>
        <begin position="194"/>
        <end position="331"/>
    </location>
</feature>
<name>B9Y2S8_9FIRM</name>
<dbReference type="HOGENOM" id="CLU_075245_0_0_9"/>
<sequence length="332" mass="36106">MYQLIQEKGVEIMDAILEKISRIGIVPVIKIDRIEDAEPLAKALCEGGLPVAEVTFRTEHAKQAMQIINEKFPDMILGAGTVLTTRQVDDAIEAGAKFIVSPGLNPEIVRYCQSKNIMILPGCANASDIEAALSFGLTTVKFFPAEPLGGLKMIKALAAPYVNVNFMPTGGVKENNICDYLAYDRIVACGGTWMIDSKLIANGEFDKIKELTQNAVKTMLGLKLDHVGINATPSTSAGIANEMAGLLQCDVRATSKSFFAGETVEVMNENGRGTHGHICYTVNSVDRAVRYFEARGYKFVEETKQFDAKGHLKFAYFEGEIGGFAIHLKNAA</sequence>
<dbReference type="PROSITE" id="PS00160">
    <property type="entry name" value="ALDOLASE_KDPG_KHG_2"/>
    <property type="match status" value="1"/>
</dbReference>
<dbReference type="eggNOG" id="COG0800">
    <property type="taxonomic scope" value="Bacteria"/>
</dbReference>
<dbReference type="AlphaFoldDB" id="B9Y2S8"/>
<dbReference type="PANTHER" id="PTHR30246">
    <property type="entry name" value="2-KETO-3-DEOXY-6-PHOSPHOGLUCONATE ALDOLASE"/>
    <property type="match status" value="1"/>
</dbReference>
<dbReference type="InterPro" id="IPR031337">
    <property type="entry name" value="KDPG/KHG_AS_1"/>
</dbReference>
<dbReference type="CDD" id="cd00452">
    <property type="entry name" value="KDPG_aldolase"/>
    <property type="match status" value="1"/>
</dbReference>
<evidence type="ECO:0000256" key="8">
    <source>
        <dbReference type="ARBA" id="ARBA00023277"/>
    </source>
</evidence>
<protein>
    <recommendedName>
        <fullName evidence="5">2-dehydro-3-deoxy-phosphogluconate aldolase</fullName>
        <ecNumber evidence="5">4.1.2.14</ecNumber>
    </recommendedName>
</protein>
<dbReference type="SUPFAM" id="SSF54593">
    <property type="entry name" value="Glyoxalase/Bleomycin resistance protein/Dihydroxybiphenyl dioxygenase"/>
    <property type="match status" value="1"/>
</dbReference>
<evidence type="ECO:0000256" key="3">
    <source>
        <dbReference type="ARBA" id="ARBA00006906"/>
    </source>
</evidence>
<dbReference type="Gene3D" id="3.10.180.10">
    <property type="entry name" value="2,3-Dihydroxybiphenyl 1,2-Dioxygenase, domain 1"/>
    <property type="match status" value="1"/>
</dbReference>
<dbReference type="InterPro" id="IPR013785">
    <property type="entry name" value="Aldolase_TIM"/>
</dbReference>
<dbReference type="SUPFAM" id="SSF51569">
    <property type="entry name" value="Aldolase"/>
    <property type="match status" value="1"/>
</dbReference>
<dbReference type="NCBIfam" id="TIGR01182">
    <property type="entry name" value="eda"/>
    <property type="match status" value="1"/>
</dbReference>
<dbReference type="Proteomes" id="UP000005950">
    <property type="component" value="Unassembled WGS sequence"/>
</dbReference>
<evidence type="ECO:0000256" key="5">
    <source>
        <dbReference type="ARBA" id="ARBA00013063"/>
    </source>
</evidence>
<comment type="catalytic activity">
    <reaction evidence="1">
        <text>2-dehydro-3-deoxy-6-phospho-D-gluconate = D-glyceraldehyde 3-phosphate + pyruvate</text>
        <dbReference type="Rhea" id="RHEA:17089"/>
        <dbReference type="ChEBI" id="CHEBI:15361"/>
        <dbReference type="ChEBI" id="CHEBI:57569"/>
        <dbReference type="ChEBI" id="CHEBI:59776"/>
        <dbReference type="EC" id="4.1.2.14"/>
    </reaction>
</comment>
<evidence type="ECO:0000256" key="7">
    <source>
        <dbReference type="ARBA" id="ARBA00023270"/>
    </source>
</evidence>
<reference evidence="10 11" key="1">
    <citation type="submission" date="2008-12" db="EMBL/GenBank/DDBJ databases">
        <authorList>
            <person name="Fulton L."/>
            <person name="Clifton S."/>
            <person name="Fulton B."/>
            <person name="Xu J."/>
            <person name="Minx P."/>
            <person name="Pepin K.H."/>
            <person name="Johnson M."/>
            <person name="Bhonagiri V."/>
            <person name="Nash W.E."/>
            <person name="Mardis E.R."/>
            <person name="Wilson R.K."/>
        </authorList>
    </citation>
    <scope>NUCLEOTIDE SEQUENCE [LARGE SCALE GENOMIC DNA]</scope>
    <source>
        <strain evidence="10 11">DSM 12042</strain>
    </source>
</reference>
<dbReference type="InterPro" id="IPR029068">
    <property type="entry name" value="Glyas_Bleomycin-R_OHBP_Dase"/>
</dbReference>
<dbReference type="Pfam" id="PF01081">
    <property type="entry name" value="Aldolase"/>
    <property type="match status" value="1"/>
</dbReference>
<organism evidence="10 11">
    <name type="scientific">Holdemania filiformis DSM 12042</name>
    <dbReference type="NCBI Taxonomy" id="545696"/>
    <lineage>
        <taxon>Bacteria</taxon>
        <taxon>Bacillati</taxon>
        <taxon>Bacillota</taxon>
        <taxon>Erysipelotrichia</taxon>
        <taxon>Erysipelotrichales</taxon>
        <taxon>Erysipelotrichaceae</taxon>
        <taxon>Holdemania</taxon>
    </lineage>
</organism>
<dbReference type="EC" id="4.1.2.14" evidence="5"/>
<gene>
    <name evidence="10" type="primary">eda</name>
    <name evidence="10" type="ORF">HOLDEFILI_00103</name>
</gene>
<evidence type="ECO:0000256" key="4">
    <source>
        <dbReference type="ARBA" id="ARBA00011233"/>
    </source>
</evidence>
<dbReference type="STRING" id="545696.HOLDEFILI_00103"/>
<dbReference type="PROSITE" id="PS51819">
    <property type="entry name" value="VOC"/>
    <property type="match status" value="1"/>
</dbReference>
<comment type="similarity">
    <text evidence="3">Belongs to the KHG/KDPG aldolase family.</text>
</comment>
<keyword evidence="7" id="KW-0704">Schiff base</keyword>
<evidence type="ECO:0000256" key="2">
    <source>
        <dbReference type="ARBA" id="ARBA00004736"/>
    </source>
</evidence>
<dbReference type="GO" id="GO:0008675">
    <property type="term" value="F:2-dehydro-3-deoxy-phosphogluconate aldolase activity"/>
    <property type="evidence" value="ECO:0007669"/>
    <property type="project" value="UniProtKB-EC"/>
</dbReference>
<evidence type="ECO:0000313" key="11">
    <source>
        <dbReference type="Proteomes" id="UP000005950"/>
    </source>
</evidence>
<proteinExistence type="inferred from homology"/>
<dbReference type="PANTHER" id="PTHR30246:SF1">
    <property type="entry name" value="2-DEHYDRO-3-DEOXY-6-PHOSPHOGALACTONATE ALDOLASE-RELATED"/>
    <property type="match status" value="1"/>
</dbReference>
<evidence type="ECO:0000256" key="6">
    <source>
        <dbReference type="ARBA" id="ARBA00023239"/>
    </source>
</evidence>
<dbReference type="InterPro" id="IPR037523">
    <property type="entry name" value="VOC_core"/>
</dbReference>
<dbReference type="NCBIfam" id="NF004325">
    <property type="entry name" value="PRK05718.1"/>
    <property type="match status" value="1"/>
</dbReference>
<evidence type="ECO:0000256" key="1">
    <source>
        <dbReference type="ARBA" id="ARBA00000654"/>
    </source>
</evidence>
<reference evidence="10 11" key="2">
    <citation type="submission" date="2009-02" db="EMBL/GenBank/DDBJ databases">
        <title>Draft genome sequence of Holdemania filiformis DSM 12042.</title>
        <authorList>
            <person name="Sudarsanam P."/>
            <person name="Ley R."/>
            <person name="Guruge J."/>
            <person name="Turnbaugh P.J."/>
            <person name="Mahowald M."/>
            <person name="Liep D."/>
            <person name="Gordon J."/>
        </authorList>
    </citation>
    <scope>NUCLEOTIDE SEQUENCE [LARGE SCALE GENOMIC DNA]</scope>
    <source>
        <strain evidence="10 11">DSM 12042</strain>
    </source>
</reference>
<comment type="pathway">
    <text evidence="2">Carbohydrate acid metabolism; 2-dehydro-3-deoxy-D-gluconate degradation; D-glyceraldehyde 3-phosphate and pyruvate from 2-dehydro-3-deoxy-D-gluconate: step 2/2.</text>
</comment>
<evidence type="ECO:0000313" key="10">
    <source>
        <dbReference type="EMBL" id="EEF69708.1"/>
    </source>
</evidence>
<comment type="caution">
    <text evidence="10">The sequence shown here is derived from an EMBL/GenBank/DDBJ whole genome shotgun (WGS) entry which is preliminary data.</text>
</comment>
<evidence type="ECO:0000259" key="9">
    <source>
        <dbReference type="PROSITE" id="PS51819"/>
    </source>
</evidence>
<keyword evidence="6" id="KW-0456">Lyase</keyword>
<dbReference type="InterPro" id="IPR031338">
    <property type="entry name" value="KDPG/KHG_AS_2"/>
</dbReference>
<dbReference type="InterPro" id="IPR000887">
    <property type="entry name" value="Aldlse_KDPG_KHG"/>
</dbReference>
<dbReference type="PROSITE" id="PS00159">
    <property type="entry name" value="ALDOLASE_KDPG_KHG_1"/>
    <property type="match status" value="1"/>
</dbReference>